<dbReference type="PANTHER" id="PTHR11530">
    <property type="entry name" value="D-AMINO ACID OXIDASE"/>
    <property type="match status" value="1"/>
</dbReference>
<evidence type="ECO:0000256" key="7">
    <source>
        <dbReference type="ARBA" id="ARBA00039751"/>
    </source>
</evidence>
<dbReference type="GO" id="GO:0003884">
    <property type="term" value="F:D-amino-acid oxidase activity"/>
    <property type="evidence" value="ECO:0007669"/>
    <property type="project" value="UniProtKB-EC"/>
</dbReference>
<evidence type="ECO:0000256" key="2">
    <source>
        <dbReference type="ARBA" id="ARBA00006730"/>
    </source>
</evidence>
<keyword evidence="4" id="KW-0274">FAD</keyword>
<organism evidence="11 12">
    <name type="scientific">Parahaliea maris</name>
    <dbReference type="NCBI Taxonomy" id="2716870"/>
    <lineage>
        <taxon>Bacteria</taxon>
        <taxon>Pseudomonadati</taxon>
        <taxon>Pseudomonadota</taxon>
        <taxon>Gammaproteobacteria</taxon>
        <taxon>Cellvibrionales</taxon>
        <taxon>Halieaceae</taxon>
        <taxon>Parahaliea</taxon>
    </lineage>
</organism>
<dbReference type="GO" id="GO:0071949">
    <property type="term" value="F:FAD binding"/>
    <property type="evidence" value="ECO:0007669"/>
    <property type="project" value="InterPro"/>
</dbReference>
<evidence type="ECO:0000256" key="4">
    <source>
        <dbReference type="ARBA" id="ARBA00022827"/>
    </source>
</evidence>
<dbReference type="PROSITE" id="PS51318">
    <property type="entry name" value="TAT"/>
    <property type="match status" value="1"/>
</dbReference>
<dbReference type="InterPro" id="IPR006076">
    <property type="entry name" value="FAD-dep_OxRdtase"/>
</dbReference>
<evidence type="ECO:0000313" key="12">
    <source>
        <dbReference type="Proteomes" id="UP000321039"/>
    </source>
</evidence>
<gene>
    <name evidence="11" type="ORF">FV139_17420</name>
</gene>
<name>A0A5C8ZSM9_9GAMM</name>
<comment type="caution">
    <text evidence="11">The sequence shown here is derived from an EMBL/GenBank/DDBJ whole genome shotgun (WGS) entry which is preliminary data.</text>
</comment>
<evidence type="ECO:0000256" key="5">
    <source>
        <dbReference type="ARBA" id="ARBA00023002"/>
    </source>
</evidence>
<feature type="region of interest" description="Disordered" evidence="9">
    <location>
        <begin position="20"/>
        <end position="51"/>
    </location>
</feature>
<evidence type="ECO:0000256" key="3">
    <source>
        <dbReference type="ARBA" id="ARBA00022630"/>
    </source>
</evidence>
<evidence type="ECO:0000256" key="9">
    <source>
        <dbReference type="SAM" id="MobiDB-lite"/>
    </source>
</evidence>
<comment type="cofactor">
    <cofactor evidence="1">
        <name>FAD</name>
        <dbReference type="ChEBI" id="CHEBI:57692"/>
    </cofactor>
</comment>
<dbReference type="Pfam" id="PF01266">
    <property type="entry name" value="DAO"/>
    <property type="match status" value="2"/>
</dbReference>
<sequence>MGPTHDSRQHERLSSQACLNGLQGRSPRRHENCVQAGLRPPGPKRTTLQFPTDGLKPMRRRQFLTTAAGLGVTALTGCAGSPATGNRDYPGTTGDALVQPIGAPMRPIHSSMDRVTRTIVGLRPFRKPGPRLEAVRVGLKDVVHNYGHGGGGVSLSWGVAELAATLAKGFGRQEVAVLGSGAIGLSTAIQLQRSGASVTIYARDFPPYTTSNVAGAMWHPVTLFEREEVSPATLNMLDRASRIAFQRFIRYANDPTYGVYWIRQYSFSNRPLDTTYPYVGGDDLYPGLVRNRPGGPFGFAYHDAYYTLMIDPDIYLRALVRDFTSAGGKMVESTFDSESDLDRLPQTTVVNCLGLGAGKVFGDESIIPARGQLSFLLPQNDIDYGYAGGAPGHGLLYAFPRKTGILLGGSVDKGDWDLAPREDEIRRMVEGHAWLAARIA</sequence>
<proteinExistence type="inferred from homology"/>
<dbReference type="InterPro" id="IPR006311">
    <property type="entry name" value="TAT_signal"/>
</dbReference>
<dbReference type="EMBL" id="VRZA01000007">
    <property type="protein sequence ID" value="TXS90759.1"/>
    <property type="molecule type" value="Genomic_DNA"/>
</dbReference>
<dbReference type="AlphaFoldDB" id="A0A5C8ZSM9"/>
<keyword evidence="3" id="KW-0285">Flavoprotein</keyword>
<dbReference type="SUPFAM" id="SSF51971">
    <property type="entry name" value="Nucleotide-binding domain"/>
    <property type="match status" value="1"/>
</dbReference>
<dbReference type="Gene3D" id="3.40.50.720">
    <property type="entry name" value="NAD(P)-binding Rossmann-like Domain"/>
    <property type="match status" value="2"/>
</dbReference>
<evidence type="ECO:0000313" key="11">
    <source>
        <dbReference type="EMBL" id="TXS90759.1"/>
    </source>
</evidence>
<feature type="domain" description="FAD dependent oxidoreductase" evidence="10">
    <location>
        <begin position="175"/>
        <end position="430"/>
    </location>
</feature>
<dbReference type="InterPro" id="IPR023209">
    <property type="entry name" value="DAO"/>
</dbReference>
<evidence type="ECO:0000256" key="6">
    <source>
        <dbReference type="ARBA" id="ARBA00039101"/>
    </source>
</evidence>
<dbReference type="InterPro" id="IPR006181">
    <property type="entry name" value="D-amino_acid_oxidase_CS"/>
</dbReference>
<comment type="similarity">
    <text evidence="2">Belongs to the DAMOX/DASOX family.</text>
</comment>
<dbReference type="GO" id="GO:0005737">
    <property type="term" value="C:cytoplasm"/>
    <property type="evidence" value="ECO:0007669"/>
    <property type="project" value="TreeGrafter"/>
</dbReference>
<keyword evidence="5" id="KW-0560">Oxidoreductase</keyword>
<dbReference type="GO" id="GO:0019478">
    <property type="term" value="P:D-amino acid catabolic process"/>
    <property type="evidence" value="ECO:0007669"/>
    <property type="project" value="TreeGrafter"/>
</dbReference>
<dbReference type="Gene3D" id="3.30.9.10">
    <property type="entry name" value="D-Amino Acid Oxidase, subunit A, domain 2"/>
    <property type="match status" value="1"/>
</dbReference>
<dbReference type="Proteomes" id="UP000321039">
    <property type="component" value="Unassembled WGS sequence"/>
</dbReference>
<dbReference type="PROSITE" id="PS00677">
    <property type="entry name" value="DAO"/>
    <property type="match status" value="1"/>
</dbReference>
<keyword evidence="12" id="KW-1185">Reference proteome</keyword>
<reference evidence="11 12" key="1">
    <citation type="submission" date="2019-08" db="EMBL/GenBank/DDBJ databases">
        <title>Parahaliea maris sp. nov., isolated from the surface seawater.</title>
        <authorList>
            <person name="Liu Y."/>
        </authorList>
    </citation>
    <scope>NUCLEOTIDE SEQUENCE [LARGE SCALE GENOMIC DNA]</scope>
    <source>
        <strain evidence="11 12">HSLHS9</strain>
    </source>
</reference>
<accession>A0A5C8ZSM9</accession>
<evidence type="ECO:0000256" key="8">
    <source>
        <dbReference type="ARBA" id="ARBA00049547"/>
    </source>
</evidence>
<dbReference type="EC" id="1.4.3.3" evidence="6"/>
<protein>
    <recommendedName>
        <fullName evidence="7">D-amino-acid oxidase</fullName>
        <ecNumber evidence="6">1.4.3.3</ecNumber>
    </recommendedName>
</protein>
<evidence type="ECO:0000259" key="10">
    <source>
        <dbReference type="Pfam" id="PF01266"/>
    </source>
</evidence>
<dbReference type="PANTHER" id="PTHR11530:SF11">
    <property type="entry name" value="D-ASPARTATE OXIDASE"/>
    <property type="match status" value="1"/>
</dbReference>
<comment type="catalytic activity">
    <reaction evidence="8">
        <text>a D-alpha-amino acid + O2 + H2O = a 2-oxocarboxylate + H2O2 + NH4(+)</text>
        <dbReference type="Rhea" id="RHEA:21816"/>
        <dbReference type="ChEBI" id="CHEBI:15377"/>
        <dbReference type="ChEBI" id="CHEBI:15379"/>
        <dbReference type="ChEBI" id="CHEBI:16240"/>
        <dbReference type="ChEBI" id="CHEBI:28938"/>
        <dbReference type="ChEBI" id="CHEBI:35179"/>
        <dbReference type="ChEBI" id="CHEBI:59871"/>
        <dbReference type="EC" id="1.4.3.3"/>
    </reaction>
    <physiologicalReaction direction="left-to-right" evidence="8">
        <dbReference type="Rhea" id="RHEA:21817"/>
    </physiologicalReaction>
</comment>
<feature type="domain" description="FAD dependent oxidoreductase" evidence="10">
    <location>
        <begin position="91"/>
        <end position="165"/>
    </location>
</feature>
<evidence type="ECO:0000256" key="1">
    <source>
        <dbReference type="ARBA" id="ARBA00001974"/>
    </source>
</evidence>